<protein>
    <recommendedName>
        <fullName evidence="5">Integral membrane protein</fullName>
    </recommendedName>
</protein>
<keyword evidence="2" id="KW-0812">Transmembrane</keyword>
<reference evidence="3" key="1">
    <citation type="submission" date="2023-01" db="EMBL/GenBank/DDBJ databases">
        <title>The growth and conidiation of Purpureocillium lavendulum are regulated by nitrogen source and histone H3K14 acetylation.</title>
        <authorList>
            <person name="Tang P."/>
            <person name="Han J."/>
            <person name="Zhang C."/>
            <person name="Tang P."/>
            <person name="Qi F."/>
            <person name="Zhang K."/>
            <person name="Liang L."/>
        </authorList>
    </citation>
    <scope>NUCLEOTIDE SEQUENCE</scope>
    <source>
        <strain evidence="3">YMF1.00683</strain>
    </source>
</reference>
<evidence type="ECO:0000313" key="3">
    <source>
        <dbReference type="EMBL" id="KAJ6440217.1"/>
    </source>
</evidence>
<feature type="transmembrane region" description="Helical" evidence="2">
    <location>
        <begin position="163"/>
        <end position="185"/>
    </location>
</feature>
<dbReference type="AlphaFoldDB" id="A0AB34FM41"/>
<feature type="region of interest" description="Disordered" evidence="1">
    <location>
        <begin position="314"/>
        <end position="397"/>
    </location>
</feature>
<proteinExistence type="predicted"/>
<accession>A0AB34FM41</accession>
<gene>
    <name evidence="3" type="ORF">O9K51_08108</name>
</gene>
<dbReference type="EMBL" id="JAQHRD010000006">
    <property type="protein sequence ID" value="KAJ6440217.1"/>
    <property type="molecule type" value="Genomic_DNA"/>
</dbReference>
<keyword evidence="2" id="KW-0472">Membrane</keyword>
<feature type="transmembrane region" description="Helical" evidence="2">
    <location>
        <begin position="12"/>
        <end position="33"/>
    </location>
</feature>
<feature type="compositionally biased region" description="Basic and acidic residues" evidence="1">
    <location>
        <begin position="322"/>
        <end position="363"/>
    </location>
</feature>
<feature type="transmembrane region" description="Helical" evidence="2">
    <location>
        <begin position="216"/>
        <end position="239"/>
    </location>
</feature>
<keyword evidence="2" id="KW-1133">Transmembrane helix</keyword>
<sequence>MFRLPKNGVIFVVFGVIIHMAILGLLMLVLLAGQKSRGREGRKSYLVLLDTSGVHSNPAKIDQKGLPDSHDFSHFKDFFAIYPSIYCSGRKVKSASFIADYCSKPIKQYFDQHRLWKVWGADIASKYAGITVIPRIIPILNLVALVTTGLCVFLGLLSYCWSWLSVLTALVSIIAMLSSMALAGLCEYLARTVASNLNDFKFSKNSVIRTKKGSRIFVFLWTAAAVSVIATFFSVMTALSRRADRRRKEIQEKAAWGAGSSRFTPRPLLLLARRTTGLFRGKESGKKYNKDLKSSHYTEIYDAKDYSSSAFAEETGFGGLKPSREPSRERCRDHSRGRGMDHGGDRSRGPSRDASRDPSRERSPFLGATHAGPGGARRVDSPGRRYEPMRSRDMPGT</sequence>
<name>A0AB34FM41_9HYPO</name>
<evidence type="ECO:0000256" key="2">
    <source>
        <dbReference type="SAM" id="Phobius"/>
    </source>
</evidence>
<dbReference type="Pfam" id="PF06687">
    <property type="entry name" value="SUR7"/>
    <property type="match status" value="1"/>
</dbReference>
<dbReference type="GO" id="GO:0005886">
    <property type="term" value="C:plasma membrane"/>
    <property type="evidence" value="ECO:0007669"/>
    <property type="project" value="InterPro"/>
</dbReference>
<evidence type="ECO:0000313" key="4">
    <source>
        <dbReference type="Proteomes" id="UP001163105"/>
    </source>
</evidence>
<feature type="transmembrane region" description="Helical" evidence="2">
    <location>
        <begin position="136"/>
        <end position="157"/>
    </location>
</feature>
<evidence type="ECO:0000256" key="1">
    <source>
        <dbReference type="SAM" id="MobiDB-lite"/>
    </source>
</evidence>
<evidence type="ECO:0008006" key="5">
    <source>
        <dbReference type="Google" id="ProtNLM"/>
    </source>
</evidence>
<comment type="caution">
    <text evidence="3">The sequence shown here is derived from an EMBL/GenBank/DDBJ whole genome shotgun (WGS) entry which is preliminary data.</text>
</comment>
<feature type="compositionally biased region" description="Basic and acidic residues" evidence="1">
    <location>
        <begin position="377"/>
        <end position="397"/>
    </location>
</feature>
<keyword evidence="4" id="KW-1185">Reference proteome</keyword>
<dbReference type="InterPro" id="IPR009571">
    <property type="entry name" value="SUR7/Rim9-like_fungi"/>
</dbReference>
<dbReference type="Proteomes" id="UP001163105">
    <property type="component" value="Unassembled WGS sequence"/>
</dbReference>
<organism evidence="3 4">
    <name type="scientific">Purpureocillium lavendulum</name>
    <dbReference type="NCBI Taxonomy" id="1247861"/>
    <lineage>
        <taxon>Eukaryota</taxon>
        <taxon>Fungi</taxon>
        <taxon>Dikarya</taxon>
        <taxon>Ascomycota</taxon>
        <taxon>Pezizomycotina</taxon>
        <taxon>Sordariomycetes</taxon>
        <taxon>Hypocreomycetidae</taxon>
        <taxon>Hypocreales</taxon>
        <taxon>Ophiocordycipitaceae</taxon>
        <taxon>Purpureocillium</taxon>
    </lineage>
</organism>